<evidence type="ECO:0000259" key="6">
    <source>
        <dbReference type="Pfam" id="PF02010"/>
    </source>
</evidence>
<dbReference type="Pfam" id="PF02010">
    <property type="entry name" value="REJ"/>
    <property type="match status" value="1"/>
</dbReference>
<evidence type="ECO:0000313" key="11">
    <source>
        <dbReference type="Proteomes" id="UP000663866"/>
    </source>
</evidence>
<accession>A0A819JA21</accession>
<dbReference type="GO" id="GO:0005886">
    <property type="term" value="C:plasma membrane"/>
    <property type="evidence" value="ECO:0007669"/>
    <property type="project" value="TreeGrafter"/>
</dbReference>
<reference evidence="9" key="1">
    <citation type="submission" date="2021-02" db="EMBL/GenBank/DDBJ databases">
        <authorList>
            <person name="Nowell W R."/>
        </authorList>
    </citation>
    <scope>NUCLEOTIDE SEQUENCE</scope>
</reference>
<dbReference type="PANTHER" id="PTHR46730:SF1">
    <property type="entry name" value="PLAT DOMAIN-CONTAINING PROTEIN"/>
    <property type="match status" value="1"/>
</dbReference>
<dbReference type="EMBL" id="CAJOBG010001422">
    <property type="protein sequence ID" value="CAF3927310.1"/>
    <property type="molecule type" value="Genomic_DNA"/>
</dbReference>
<dbReference type="GO" id="GO:0005261">
    <property type="term" value="F:monoatomic cation channel activity"/>
    <property type="evidence" value="ECO:0007669"/>
    <property type="project" value="TreeGrafter"/>
</dbReference>
<keyword evidence="5" id="KW-0472">Membrane</keyword>
<dbReference type="Proteomes" id="UP000663866">
    <property type="component" value="Unassembled WGS sequence"/>
</dbReference>
<evidence type="ECO:0000313" key="10">
    <source>
        <dbReference type="EMBL" id="CAF4146739.1"/>
    </source>
</evidence>
<dbReference type="Proteomes" id="UP000663856">
    <property type="component" value="Unassembled WGS sequence"/>
</dbReference>
<feature type="domain" description="PKD/REJ-like" evidence="6">
    <location>
        <begin position="9"/>
        <end position="268"/>
    </location>
</feature>
<proteinExistence type="predicted"/>
<keyword evidence="11" id="KW-1185">Reference proteome</keyword>
<evidence type="ECO:0000256" key="1">
    <source>
        <dbReference type="ARBA" id="ARBA00004370"/>
    </source>
</evidence>
<gene>
    <name evidence="9" type="ORF">OVN521_LOCUS10924</name>
    <name evidence="10" type="ORF">UXM345_LOCUS24884</name>
    <name evidence="8" type="ORF">WKI299_LOCUS32662</name>
    <name evidence="7" type="ORF">XDN619_LOCUS21806</name>
</gene>
<evidence type="ECO:0000256" key="5">
    <source>
        <dbReference type="ARBA" id="ARBA00023136"/>
    </source>
</evidence>
<evidence type="ECO:0000256" key="3">
    <source>
        <dbReference type="ARBA" id="ARBA00022737"/>
    </source>
</evidence>
<evidence type="ECO:0000313" key="8">
    <source>
        <dbReference type="EMBL" id="CAF2165865.1"/>
    </source>
</evidence>
<dbReference type="PANTHER" id="PTHR46730">
    <property type="entry name" value="POLYCYSTIN-1"/>
    <property type="match status" value="1"/>
</dbReference>
<comment type="caution">
    <text evidence="9">The sequence shown here is derived from an EMBL/GenBank/DDBJ whole genome shotgun (WGS) entry which is preliminary data.</text>
</comment>
<dbReference type="GO" id="GO:0006816">
    <property type="term" value="P:calcium ion transport"/>
    <property type="evidence" value="ECO:0007669"/>
    <property type="project" value="TreeGrafter"/>
</dbReference>
<keyword evidence="2" id="KW-0812">Transmembrane</keyword>
<keyword evidence="4" id="KW-1133">Transmembrane helix</keyword>
<name>A0A819JA21_9BILA</name>
<evidence type="ECO:0000256" key="2">
    <source>
        <dbReference type="ARBA" id="ARBA00022692"/>
    </source>
</evidence>
<evidence type="ECO:0000256" key="4">
    <source>
        <dbReference type="ARBA" id="ARBA00022989"/>
    </source>
</evidence>
<dbReference type="Proteomes" id="UP000663842">
    <property type="component" value="Unassembled WGS sequence"/>
</dbReference>
<dbReference type="EMBL" id="CAJOBF010004629">
    <property type="protein sequence ID" value="CAF4146739.1"/>
    <property type="molecule type" value="Genomic_DNA"/>
</dbReference>
<dbReference type="AlphaFoldDB" id="A0A819JA21"/>
<keyword evidence="3" id="KW-0677">Repeat</keyword>
<evidence type="ECO:0000313" key="9">
    <source>
        <dbReference type="EMBL" id="CAF3927310.1"/>
    </source>
</evidence>
<sequence length="841" mass="93542">MCSPNLEFQYINPSTQVALYSRPANQSITPNSMKWTVYQGLMNRSSGVENRTQFTKFNSDPDDWFFGRDTANFTASNQLFLQNRGIFFWRLEVVYTFNEVNSSSALDFEINQEPTPGDCSIHPPSGTTSTMFKILCSDWEDKDGIKDFSFYAWTADIGHRVLLGSTTGSTTGSTKGSTTGLKTRSTLELLLPAGSENAPSVLVSVHVQDNRNCVKEFNIANVSVVTNHSDINEFISAIQAAPTKNGAPSSNSSLKKLLNNSSPTVVARIVTAISQTVNQITSEVITKAVANGMPAASISISPLGGRKIEGSSESANESTIKEYMRLLNDYASAREFLMESLMDTTSPEWGHLLLQASSLARLTQATNQLTRKTCKLASAKCLEIAIALNKRATKISYEDIEMITNHIVLCATNVLSAINMPLQQRGKILELDSSRSGGVSEDNNDDINSELDGVILNSFDSKDEPSHERNIYYQKLAAKKIVMDVKATLELIAATLKVHLNEGQHMTINASTVFAAWESASLDSLLNKTIVPFENAQIHLPTTLSLNLSSSKRISLRSMVQPLAIASANRSQVNTSLSTMISLSVFDFNGIEVQIEANYTHPIELIIPRDPNLTMPNMKLFNVTSIHIPNQQFYFHLIDIAQSNENLTVSLHFEMRPQNRNLNYLFIFKFDGPPQLNTIIKDIDDWYLFCSSNITDDGIHRYFIDNNRTAKHRSIIVGLRELNNAELCSNNTSTPPIFDQSFNFSSDYELRTFTSGCYYLDSNNNWQSDGLLVGPKTNHTQTQCFSTHLTTFVSGYSDVPCSVIENPISLSDDKINVEINIDRSLYSYRHNSNLSVSYFTQ</sequence>
<dbReference type="EMBL" id="CAJNRF010015109">
    <property type="protein sequence ID" value="CAF2165865.1"/>
    <property type="molecule type" value="Genomic_DNA"/>
</dbReference>
<dbReference type="InterPro" id="IPR002859">
    <property type="entry name" value="PKD/REJ-like"/>
</dbReference>
<comment type="subcellular location">
    <subcellularLocation>
        <location evidence="1">Membrane</location>
    </subcellularLocation>
</comment>
<dbReference type="EMBL" id="CAJNRG010009812">
    <property type="protein sequence ID" value="CAF2117190.1"/>
    <property type="molecule type" value="Genomic_DNA"/>
</dbReference>
<dbReference type="Proteomes" id="UP000663887">
    <property type="component" value="Unassembled WGS sequence"/>
</dbReference>
<organism evidence="9 11">
    <name type="scientific">Rotaria magnacalcarata</name>
    <dbReference type="NCBI Taxonomy" id="392030"/>
    <lineage>
        <taxon>Eukaryota</taxon>
        <taxon>Metazoa</taxon>
        <taxon>Spiralia</taxon>
        <taxon>Gnathifera</taxon>
        <taxon>Rotifera</taxon>
        <taxon>Eurotatoria</taxon>
        <taxon>Bdelloidea</taxon>
        <taxon>Philodinida</taxon>
        <taxon>Philodinidae</taxon>
        <taxon>Rotaria</taxon>
    </lineage>
</organism>
<evidence type="ECO:0000313" key="7">
    <source>
        <dbReference type="EMBL" id="CAF2117190.1"/>
    </source>
</evidence>
<protein>
    <recommendedName>
        <fullName evidence="6">PKD/REJ-like domain-containing protein</fullName>
    </recommendedName>
</protein>